<keyword evidence="4" id="KW-1185">Reference proteome</keyword>
<evidence type="ECO:0000313" key="4">
    <source>
        <dbReference type="Proteomes" id="UP000317093"/>
    </source>
</evidence>
<dbReference type="KEGG" id="knv:Pan216_34000"/>
<dbReference type="Proteomes" id="UP000317093">
    <property type="component" value="Chromosome"/>
</dbReference>
<gene>
    <name evidence="3" type="ORF">Pan216_34000</name>
</gene>
<keyword evidence="2" id="KW-0732">Signal</keyword>
<reference evidence="3 4" key="1">
    <citation type="submission" date="2019-02" db="EMBL/GenBank/DDBJ databases">
        <title>Deep-cultivation of Planctomycetes and their phenomic and genomic characterization uncovers novel biology.</title>
        <authorList>
            <person name="Wiegand S."/>
            <person name="Jogler M."/>
            <person name="Boedeker C."/>
            <person name="Pinto D."/>
            <person name="Vollmers J."/>
            <person name="Rivas-Marin E."/>
            <person name="Kohn T."/>
            <person name="Peeters S.H."/>
            <person name="Heuer A."/>
            <person name="Rast P."/>
            <person name="Oberbeckmann S."/>
            <person name="Bunk B."/>
            <person name="Jeske O."/>
            <person name="Meyerdierks A."/>
            <person name="Storesund J.E."/>
            <person name="Kallscheuer N."/>
            <person name="Luecker S."/>
            <person name="Lage O.M."/>
            <person name="Pohl T."/>
            <person name="Merkel B.J."/>
            <person name="Hornburger P."/>
            <person name="Mueller R.-W."/>
            <person name="Bruemmer F."/>
            <person name="Labrenz M."/>
            <person name="Spormann A.M."/>
            <person name="Op den Camp H."/>
            <person name="Overmann J."/>
            <person name="Amann R."/>
            <person name="Jetten M.S.M."/>
            <person name="Mascher T."/>
            <person name="Medema M.H."/>
            <person name="Devos D.P."/>
            <person name="Kaster A.-K."/>
            <person name="Ovreas L."/>
            <person name="Rohde M."/>
            <person name="Galperin M.Y."/>
            <person name="Jogler C."/>
        </authorList>
    </citation>
    <scope>NUCLEOTIDE SEQUENCE [LARGE SCALE GENOMIC DNA]</scope>
    <source>
        <strain evidence="3 4">Pan216</strain>
    </source>
</reference>
<feature type="region of interest" description="Disordered" evidence="1">
    <location>
        <begin position="156"/>
        <end position="180"/>
    </location>
</feature>
<dbReference type="EMBL" id="CP036279">
    <property type="protein sequence ID" value="QDU62533.1"/>
    <property type="molecule type" value="Genomic_DNA"/>
</dbReference>
<evidence type="ECO:0000313" key="3">
    <source>
        <dbReference type="EMBL" id="QDU62533.1"/>
    </source>
</evidence>
<proteinExistence type="predicted"/>
<accession>A0A518B6D4</accession>
<name>A0A518B6D4_9BACT</name>
<feature type="signal peptide" evidence="2">
    <location>
        <begin position="1"/>
        <end position="26"/>
    </location>
</feature>
<evidence type="ECO:0000256" key="1">
    <source>
        <dbReference type="SAM" id="MobiDB-lite"/>
    </source>
</evidence>
<feature type="chain" id="PRO_5021803826" evidence="2">
    <location>
        <begin position="27"/>
        <end position="189"/>
    </location>
</feature>
<dbReference type="AlphaFoldDB" id="A0A518B6D4"/>
<protein>
    <submittedName>
        <fullName evidence="3">Uncharacterized protein</fullName>
    </submittedName>
</protein>
<sequence length="189" mass="19484" precursor="true">MLKKRLPLWAFCLSGLVALSATEVHAAQSAINASKLQQDQFEKQLLLAADENGLTGADLVDLQEYIDDNKVAFAKFSTDTIDYADETGADVTVLQFVFANPTSPSFLPDLVTTAMGKVTTDAEIPSVALAAPGATAGAVSVSNVGGVQVSVNVETGEAAQPSTSPTQPPTGGGFVSDAGTGATFRTARF</sequence>
<evidence type="ECO:0000256" key="2">
    <source>
        <dbReference type="SAM" id="SignalP"/>
    </source>
</evidence>
<organism evidence="3 4">
    <name type="scientific">Kolteria novifilia</name>
    <dbReference type="NCBI Taxonomy" id="2527975"/>
    <lineage>
        <taxon>Bacteria</taxon>
        <taxon>Pseudomonadati</taxon>
        <taxon>Planctomycetota</taxon>
        <taxon>Planctomycetia</taxon>
        <taxon>Kolteriales</taxon>
        <taxon>Kolteriaceae</taxon>
        <taxon>Kolteria</taxon>
    </lineage>
</organism>